<evidence type="ECO:0000313" key="3">
    <source>
        <dbReference type="EMBL" id="CAC5426130.1"/>
    </source>
</evidence>
<dbReference type="EMBL" id="CACVKT020010384">
    <property type="protein sequence ID" value="CAC5426130.1"/>
    <property type="molecule type" value="Genomic_DNA"/>
</dbReference>
<keyword evidence="1" id="KW-0540">Nuclease</keyword>
<dbReference type="InterPro" id="IPR022894">
    <property type="entry name" value="Oligoribonuclease"/>
</dbReference>
<feature type="region of interest" description="Disordered" evidence="2">
    <location>
        <begin position="605"/>
        <end position="630"/>
    </location>
</feature>
<dbReference type="OrthoDB" id="6141694at2759"/>
<keyword evidence="1" id="KW-0378">Hydrolase</keyword>
<evidence type="ECO:0000313" key="4">
    <source>
        <dbReference type="Proteomes" id="UP000507470"/>
    </source>
</evidence>
<dbReference type="GO" id="GO:0000175">
    <property type="term" value="F:3'-5'-RNA exonuclease activity"/>
    <property type="evidence" value="ECO:0007669"/>
    <property type="project" value="InterPro"/>
</dbReference>
<dbReference type="PANTHER" id="PTHR11046:SF29">
    <property type="match status" value="1"/>
</dbReference>
<sequence length="750" mass="85296">MVTTFHEGKYTDDVREVYATLLSMNVGVKNIENVIKTVLEKLGGLKVERLPKKTFAEYMMVEAKALAQIQAAEAMLNSNFNTLHTDGTKRMGREFGGLQVGTDSGQLSLGISELVSGNTESFLKMIDQILSDMGSLLETDEDIAVKKAKLLLSVKNLMTDRHIVNTCLKNCLEKMRFECVPEDGDTPEEVRTKVAKLNGFKCNLHVIVNFASQAEIGLKQWEKNISNLDNVEDNNVNFTYNQSTTDFIRACCKLCVPGADEKSGYGSLFRTFLSDNNIDLKLTTFHGHRINLLFAMGASVFFHKDNIYEFIDLYFEKENRNNLLKAVANYVKNPMYLAGCRAFGIVDKLFTGPLWRIIENADHILDLNQVWEQFKGFLEIYSQDATDLVEGKILYKNYTNIDEIFGCLFAVEDEELNILTTEALQIILLNFQLILERQLSDCLPGGILNEKTDGIDINLREQSKSVATTNIISERDFANLDRLQREKPNANLIALEVNLTQNEKIEAVKTQLKFRKKVLHMNVEDKTLLQFSSNTISFSLAELISNLKVLIHLNINVDNAQSGTKDTCIIFCIKSKEEREQIMEKQRELICIKLNEIKIKQNPPPVCEPVQKKPRKSNSNKSNYQSQNHDNVEETDFVVSKPSETYTPKSIALKAGQYIAVAYIDTWYPGQILSVKNDLLVQVKFLCPSQNMGNLFKWTQKDDISVVENIFIFCSDFEVKAKDSGGRTRVLTNYDTICSEYKKYYNTYFV</sequence>
<evidence type="ECO:0000256" key="2">
    <source>
        <dbReference type="SAM" id="MobiDB-lite"/>
    </source>
</evidence>
<accession>A0A6J8F058</accession>
<dbReference type="AlphaFoldDB" id="A0A6J8F058"/>
<proteinExistence type="predicted"/>
<gene>
    <name evidence="3" type="ORF">MCOR_57869</name>
</gene>
<feature type="compositionally biased region" description="Low complexity" evidence="2">
    <location>
        <begin position="619"/>
        <end position="628"/>
    </location>
</feature>
<dbReference type="Proteomes" id="UP000507470">
    <property type="component" value="Unassembled WGS sequence"/>
</dbReference>
<evidence type="ECO:0000256" key="1">
    <source>
        <dbReference type="ARBA" id="ARBA00022722"/>
    </source>
</evidence>
<name>A0A6J8F058_MYTCO</name>
<keyword evidence="4" id="KW-1185">Reference proteome</keyword>
<dbReference type="PANTHER" id="PTHR11046">
    <property type="entry name" value="OLIGORIBONUCLEASE, MITOCHONDRIAL"/>
    <property type="match status" value="1"/>
</dbReference>
<organism evidence="3 4">
    <name type="scientific">Mytilus coruscus</name>
    <name type="common">Sea mussel</name>
    <dbReference type="NCBI Taxonomy" id="42192"/>
    <lineage>
        <taxon>Eukaryota</taxon>
        <taxon>Metazoa</taxon>
        <taxon>Spiralia</taxon>
        <taxon>Lophotrochozoa</taxon>
        <taxon>Mollusca</taxon>
        <taxon>Bivalvia</taxon>
        <taxon>Autobranchia</taxon>
        <taxon>Pteriomorphia</taxon>
        <taxon>Mytilida</taxon>
        <taxon>Mytiloidea</taxon>
        <taxon>Mytilidae</taxon>
        <taxon>Mytilinae</taxon>
        <taxon>Mytilus</taxon>
    </lineage>
</organism>
<protein>
    <submittedName>
        <fullName evidence="3">Uncharacterized protein</fullName>
    </submittedName>
</protein>
<reference evidence="3 4" key="1">
    <citation type="submission" date="2020-06" db="EMBL/GenBank/DDBJ databases">
        <authorList>
            <person name="Li R."/>
            <person name="Bekaert M."/>
        </authorList>
    </citation>
    <scope>NUCLEOTIDE SEQUENCE [LARGE SCALE GENOMIC DNA]</scope>
    <source>
        <strain evidence="4">wild</strain>
    </source>
</reference>